<reference evidence="1 2" key="1">
    <citation type="submission" date="2019-03" db="EMBL/GenBank/DDBJ databases">
        <title>Deep-cultivation of Planctomycetes and their phenomic and genomic characterization uncovers novel biology.</title>
        <authorList>
            <person name="Wiegand S."/>
            <person name="Jogler M."/>
            <person name="Boedeker C."/>
            <person name="Pinto D."/>
            <person name="Vollmers J."/>
            <person name="Rivas-Marin E."/>
            <person name="Kohn T."/>
            <person name="Peeters S.H."/>
            <person name="Heuer A."/>
            <person name="Rast P."/>
            <person name="Oberbeckmann S."/>
            <person name="Bunk B."/>
            <person name="Jeske O."/>
            <person name="Meyerdierks A."/>
            <person name="Storesund J.E."/>
            <person name="Kallscheuer N."/>
            <person name="Luecker S."/>
            <person name="Lage O.M."/>
            <person name="Pohl T."/>
            <person name="Merkel B.J."/>
            <person name="Hornburger P."/>
            <person name="Mueller R.-W."/>
            <person name="Bruemmer F."/>
            <person name="Labrenz M."/>
            <person name="Spormann A.M."/>
            <person name="Op den Camp H."/>
            <person name="Overmann J."/>
            <person name="Amann R."/>
            <person name="Jetten M.S.M."/>
            <person name="Mascher T."/>
            <person name="Medema M.H."/>
            <person name="Devos D.P."/>
            <person name="Kaster A.-K."/>
            <person name="Ovreas L."/>
            <person name="Rohde M."/>
            <person name="Galperin M.Y."/>
            <person name="Jogler C."/>
        </authorList>
    </citation>
    <scope>NUCLEOTIDE SEQUENCE [LARGE SCALE GENOMIC DNA]</scope>
    <source>
        <strain evidence="1 2">Enr10</strain>
    </source>
</reference>
<sequence length="61" mass="7196">MKKSEGPNAERRCTHIVLFIMIIGITRINLDYETFFQIQRFRKFLNDQSPAVEHDRESALA</sequence>
<name>A0A517ZZN8_9PLAN</name>
<proteinExistence type="predicted"/>
<gene>
    <name evidence="1" type="ORF">Enr10x_02240</name>
</gene>
<accession>A0A517ZZN8</accession>
<accession>A0A517PZX5</accession>
<keyword evidence="2" id="KW-1185">Reference proteome</keyword>
<dbReference type="Proteomes" id="UP000315647">
    <property type="component" value="Chromosome"/>
</dbReference>
<evidence type="ECO:0000313" key="1">
    <source>
        <dbReference type="EMBL" id="QDT24932.1"/>
    </source>
</evidence>
<dbReference type="EMBL" id="CP037421">
    <property type="protein sequence ID" value="QDT24932.1"/>
    <property type="molecule type" value="Genomic_DNA"/>
</dbReference>
<protein>
    <submittedName>
        <fullName evidence="1">Uncharacterized protein</fullName>
    </submittedName>
</protein>
<dbReference type="AlphaFoldDB" id="A0A517ZZN8"/>
<evidence type="ECO:0000313" key="2">
    <source>
        <dbReference type="Proteomes" id="UP000315647"/>
    </source>
</evidence>
<organism evidence="1 2">
    <name type="scientific">Gimesia panareensis</name>
    <dbReference type="NCBI Taxonomy" id="2527978"/>
    <lineage>
        <taxon>Bacteria</taxon>
        <taxon>Pseudomonadati</taxon>
        <taxon>Planctomycetota</taxon>
        <taxon>Planctomycetia</taxon>
        <taxon>Planctomycetales</taxon>
        <taxon>Planctomycetaceae</taxon>
        <taxon>Gimesia</taxon>
    </lineage>
</organism>